<protein>
    <submittedName>
        <fullName evidence="1">Uncharacterized protein</fullName>
    </submittedName>
</protein>
<dbReference type="RefSeq" id="WP_091200789.1">
    <property type="nucleotide sequence ID" value="NZ_LT594324.1"/>
</dbReference>
<dbReference type="EMBL" id="LT594324">
    <property type="protein sequence ID" value="SBT54332.1"/>
    <property type="molecule type" value="Genomic_DNA"/>
</dbReference>
<dbReference type="OrthoDB" id="3323961at2"/>
<dbReference type="PATRIC" id="fig|299146.4.peg.5512"/>
<reference evidence="1 2" key="1">
    <citation type="submission" date="2016-06" db="EMBL/GenBank/DDBJ databases">
        <authorList>
            <person name="Kjaerup R.B."/>
            <person name="Dalgaard T.S."/>
            <person name="Juul-Madsen H.R."/>
        </authorList>
    </citation>
    <scope>NUCLEOTIDE SEQUENCE [LARGE SCALE GENOMIC DNA]</scope>
    <source>
        <strain evidence="1 2">DSM 45248</strain>
    </source>
</reference>
<evidence type="ECO:0000313" key="2">
    <source>
        <dbReference type="Proteomes" id="UP000198765"/>
    </source>
</evidence>
<name>A0A1A9ADQ9_9ACTN</name>
<keyword evidence="2" id="KW-1185">Reference proteome</keyword>
<gene>
    <name evidence="1" type="ORF">GA0070621_5341</name>
</gene>
<accession>A0A1A9ADQ9</accession>
<organism evidence="1 2">
    <name type="scientific">Micromonospora narathiwatensis</name>
    <dbReference type="NCBI Taxonomy" id="299146"/>
    <lineage>
        <taxon>Bacteria</taxon>
        <taxon>Bacillati</taxon>
        <taxon>Actinomycetota</taxon>
        <taxon>Actinomycetes</taxon>
        <taxon>Micromonosporales</taxon>
        <taxon>Micromonosporaceae</taxon>
        <taxon>Micromonospora</taxon>
    </lineage>
</organism>
<sequence length="391" mass="42306">MTVRFQFQAARQTETKATVVVQESLIGLDVWPDVPMVRKFEEDLTAIDRLVLEAAIALDPVHAAEIEEITGIPAEAVDGIISRLVSLGLLQTDGYGAVATDYARPALDQAAAVRLRQTPVTLLYLADTDEIVALSSAEGRRAPRLHHTKPAGFVDVPRGAGLTSQHDLIAERIAAQAIRGLPQDIVSPVVTETQITDVCKQYRCSGHVRVGSDGTYRAYLKIEVGRSKRLNLQIPYANQLASRWEDLAQLAASAADAWGPVVATRTGGSWLYELGQEAATSAAADRIRLGHPGGLLIHGERDVVYVDVEFVPGDERASRIFALQHAVAEVSARSVANINSAELAAITAASAERYGLPTDGLTVAHVRSALWTGQHYQHVYALRREEDFPGE</sequence>
<evidence type="ECO:0000313" key="1">
    <source>
        <dbReference type="EMBL" id="SBT54332.1"/>
    </source>
</evidence>
<dbReference type="Proteomes" id="UP000198765">
    <property type="component" value="Chromosome I"/>
</dbReference>
<proteinExistence type="predicted"/>
<dbReference type="AlphaFoldDB" id="A0A1A9ADQ9"/>